<protein>
    <submittedName>
        <fullName evidence="5">HDIG domain-containing protein</fullName>
    </submittedName>
</protein>
<keyword evidence="1" id="KW-0472">Membrane</keyword>
<dbReference type="InterPro" id="IPR003607">
    <property type="entry name" value="HD/PDEase_dom"/>
</dbReference>
<dbReference type="Pfam" id="PF13487">
    <property type="entry name" value="HD_5"/>
    <property type="match status" value="1"/>
</dbReference>
<organism evidence="5 6">
    <name type="scientific">Sporomusa malonica</name>
    <dbReference type="NCBI Taxonomy" id="112901"/>
    <lineage>
        <taxon>Bacteria</taxon>
        <taxon>Bacillati</taxon>
        <taxon>Bacillota</taxon>
        <taxon>Negativicutes</taxon>
        <taxon>Selenomonadales</taxon>
        <taxon>Sporomusaceae</taxon>
        <taxon>Sporomusa</taxon>
    </lineage>
</organism>
<dbReference type="SUPFAM" id="SSF109604">
    <property type="entry name" value="HD-domain/PDEase-like"/>
    <property type="match status" value="1"/>
</dbReference>
<evidence type="ECO:0000313" key="5">
    <source>
        <dbReference type="EMBL" id="SMC44311.1"/>
    </source>
</evidence>
<feature type="transmembrane region" description="Helical" evidence="1">
    <location>
        <begin position="186"/>
        <end position="205"/>
    </location>
</feature>
<dbReference type="InterPro" id="IPR006674">
    <property type="entry name" value="HD_domain"/>
</dbReference>
<feature type="domain" description="HAMP" evidence="2">
    <location>
        <begin position="206"/>
        <end position="258"/>
    </location>
</feature>
<dbReference type="STRING" id="112901.SAMN04488500_10358"/>
<dbReference type="Gene3D" id="1.10.3210.10">
    <property type="entry name" value="Hypothetical protein af1432"/>
    <property type="match status" value="1"/>
</dbReference>
<dbReference type="PROSITE" id="PS51831">
    <property type="entry name" value="HD"/>
    <property type="match status" value="1"/>
</dbReference>
<accession>A0A1W1Z840</accession>
<dbReference type="CDD" id="cd00077">
    <property type="entry name" value="HDc"/>
    <property type="match status" value="1"/>
</dbReference>
<dbReference type="PANTHER" id="PTHR43155">
    <property type="entry name" value="CYCLIC DI-GMP PHOSPHODIESTERASE PA4108-RELATED"/>
    <property type="match status" value="1"/>
</dbReference>
<evidence type="ECO:0000313" key="6">
    <source>
        <dbReference type="Proteomes" id="UP000192738"/>
    </source>
</evidence>
<keyword evidence="1" id="KW-1133">Transmembrane helix</keyword>
<sequence>MPTLKFSLQTKLFAAFFLLSAIITMAISYTLFLHMRTNHLDTLKRDLIVTANMAVMHVAGEAQLELIGQVPEETADSRLRHLLQSIGKNSQDIARVFLLRRLENELVVRSEWDARNETGRQTGTIHYDQSVTFWDTNRSVVTENGENGTVTVYAPVRANARTVAWLALEVDAAAVANDTRHFAERVFLVAFGAVAVVGVCSWFLARNFAARIQRLDLAIDQIAAGKHDIHLRVEGSDEVSLLAARINGLATALHGERESLMMATIESLVTALEAKDAYTYGHSSQVANIAEAIGRELGFAEDELLTLRIAALLHDIGKIGIPDHILNKPGRLDAEEWAIIKQHPETGAKIIAGIPALKAVAESVRHHHARWDGEGYPAALSREAIPLGARIIAVADTYQAMVSDRPYRAGMPEEVALKEIRRCAGTQFDPQVVGAFVKSTYGLS</sequence>
<dbReference type="SMART" id="SM00304">
    <property type="entry name" value="HAMP"/>
    <property type="match status" value="1"/>
</dbReference>
<dbReference type="GO" id="GO:0016020">
    <property type="term" value="C:membrane"/>
    <property type="evidence" value="ECO:0007669"/>
    <property type="project" value="InterPro"/>
</dbReference>
<proteinExistence type="predicted"/>
<dbReference type="NCBIfam" id="TIGR00277">
    <property type="entry name" value="HDIG"/>
    <property type="match status" value="1"/>
</dbReference>
<dbReference type="Proteomes" id="UP000192738">
    <property type="component" value="Unassembled WGS sequence"/>
</dbReference>
<dbReference type="PROSITE" id="PS51832">
    <property type="entry name" value="HD_GYP"/>
    <property type="match status" value="1"/>
</dbReference>
<dbReference type="SMART" id="SM00471">
    <property type="entry name" value="HDc"/>
    <property type="match status" value="1"/>
</dbReference>
<evidence type="ECO:0000259" key="2">
    <source>
        <dbReference type="PROSITE" id="PS50885"/>
    </source>
</evidence>
<dbReference type="InterPro" id="IPR006675">
    <property type="entry name" value="HDIG_dom"/>
</dbReference>
<reference evidence="5 6" key="1">
    <citation type="submission" date="2017-04" db="EMBL/GenBank/DDBJ databases">
        <authorList>
            <person name="Afonso C.L."/>
            <person name="Miller P.J."/>
            <person name="Scott M.A."/>
            <person name="Spackman E."/>
            <person name="Goraichik I."/>
            <person name="Dimitrov K.M."/>
            <person name="Suarez D.L."/>
            <person name="Swayne D.E."/>
        </authorList>
    </citation>
    <scope>NUCLEOTIDE SEQUENCE [LARGE SCALE GENOMIC DNA]</scope>
    <source>
        <strain evidence="5 6">DSM 5090</strain>
    </source>
</reference>
<dbReference type="GO" id="GO:0007165">
    <property type="term" value="P:signal transduction"/>
    <property type="evidence" value="ECO:0007669"/>
    <property type="project" value="InterPro"/>
</dbReference>
<evidence type="ECO:0000256" key="1">
    <source>
        <dbReference type="SAM" id="Phobius"/>
    </source>
</evidence>
<dbReference type="Pfam" id="PF00672">
    <property type="entry name" value="HAMP"/>
    <property type="match status" value="1"/>
</dbReference>
<dbReference type="PROSITE" id="PS50885">
    <property type="entry name" value="HAMP"/>
    <property type="match status" value="1"/>
</dbReference>
<evidence type="ECO:0000259" key="3">
    <source>
        <dbReference type="PROSITE" id="PS51831"/>
    </source>
</evidence>
<dbReference type="AlphaFoldDB" id="A0A1W1Z840"/>
<gene>
    <name evidence="5" type="ORF">SAMN04488500_10358</name>
</gene>
<dbReference type="EMBL" id="FWXI01000003">
    <property type="protein sequence ID" value="SMC44311.1"/>
    <property type="molecule type" value="Genomic_DNA"/>
</dbReference>
<feature type="transmembrane region" description="Helical" evidence="1">
    <location>
        <begin position="12"/>
        <end position="35"/>
    </location>
</feature>
<dbReference type="OrthoDB" id="9804747at2"/>
<dbReference type="InterPro" id="IPR003660">
    <property type="entry name" value="HAMP_dom"/>
</dbReference>
<dbReference type="Gene3D" id="6.10.340.10">
    <property type="match status" value="1"/>
</dbReference>
<dbReference type="PANTHER" id="PTHR43155:SF2">
    <property type="entry name" value="CYCLIC DI-GMP PHOSPHODIESTERASE PA4108"/>
    <property type="match status" value="1"/>
</dbReference>
<evidence type="ECO:0000259" key="4">
    <source>
        <dbReference type="PROSITE" id="PS51832"/>
    </source>
</evidence>
<feature type="domain" description="HD" evidence="3">
    <location>
        <begin position="279"/>
        <end position="401"/>
    </location>
</feature>
<dbReference type="RefSeq" id="WP_084574416.1">
    <property type="nucleotide sequence ID" value="NZ_CP155572.1"/>
</dbReference>
<name>A0A1W1Z840_9FIRM</name>
<dbReference type="CDD" id="cd06225">
    <property type="entry name" value="HAMP"/>
    <property type="match status" value="1"/>
</dbReference>
<dbReference type="InterPro" id="IPR037522">
    <property type="entry name" value="HD_GYP_dom"/>
</dbReference>
<keyword evidence="6" id="KW-1185">Reference proteome</keyword>
<keyword evidence="1" id="KW-0812">Transmembrane</keyword>
<feature type="domain" description="HD-GYP" evidence="4">
    <location>
        <begin position="257"/>
        <end position="444"/>
    </location>
</feature>